<feature type="transmembrane region" description="Helical" evidence="1">
    <location>
        <begin position="165"/>
        <end position="189"/>
    </location>
</feature>
<evidence type="ECO:0000256" key="1">
    <source>
        <dbReference type="SAM" id="Phobius"/>
    </source>
</evidence>
<dbReference type="EMBL" id="JANIEX010000466">
    <property type="protein sequence ID" value="KAJ3566708.1"/>
    <property type="molecule type" value="Genomic_DNA"/>
</dbReference>
<comment type="caution">
    <text evidence="3">The sequence shown here is derived from an EMBL/GenBank/DDBJ whole genome shotgun (WGS) entry which is preliminary data.</text>
</comment>
<keyword evidence="1" id="KW-0812">Transmembrane</keyword>
<keyword evidence="1" id="KW-0472">Membrane</keyword>
<feature type="domain" description="DUF6535" evidence="2">
    <location>
        <begin position="25"/>
        <end position="190"/>
    </location>
</feature>
<dbReference type="AlphaFoldDB" id="A0AAD5YQK6"/>
<dbReference type="Proteomes" id="UP001213000">
    <property type="component" value="Unassembled WGS sequence"/>
</dbReference>
<proteinExistence type="predicted"/>
<evidence type="ECO:0000313" key="4">
    <source>
        <dbReference type="Proteomes" id="UP001213000"/>
    </source>
</evidence>
<dbReference type="InterPro" id="IPR045338">
    <property type="entry name" value="DUF6535"/>
</dbReference>
<protein>
    <recommendedName>
        <fullName evidence="2">DUF6535 domain-containing protein</fullName>
    </recommendedName>
</protein>
<gene>
    <name evidence="3" type="ORF">NP233_g6837</name>
</gene>
<accession>A0AAD5YQK6</accession>
<feature type="transmembrane region" description="Helical" evidence="1">
    <location>
        <begin position="201"/>
        <end position="228"/>
    </location>
</feature>
<dbReference type="Pfam" id="PF20153">
    <property type="entry name" value="DUF6535"/>
    <property type="match status" value="1"/>
</dbReference>
<evidence type="ECO:0000259" key="2">
    <source>
        <dbReference type="Pfam" id="PF20153"/>
    </source>
</evidence>
<keyword evidence="1" id="KW-1133">Transmembrane helix</keyword>
<feature type="transmembrane region" description="Helical" evidence="1">
    <location>
        <begin position="108"/>
        <end position="130"/>
    </location>
</feature>
<name>A0AAD5YQK6_9AGAR</name>
<reference evidence="3" key="1">
    <citation type="submission" date="2022-07" db="EMBL/GenBank/DDBJ databases">
        <title>Genome Sequence of Leucocoprinus birnbaumii.</title>
        <authorList>
            <person name="Buettner E."/>
        </authorList>
    </citation>
    <scope>NUCLEOTIDE SEQUENCE</scope>
    <source>
        <strain evidence="3">VT141</strain>
    </source>
</reference>
<keyword evidence="4" id="KW-1185">Reference proteome</keyword>
<organism evidence="3 4">
    <name type="scientific">Leucocoprinus birnbaumii</name>
    <dbReference type="NCBI Taxonomy" id="56174"/>
    <lineage>
        <taxon>Eukaryota</taxon>
        <taxon>Fungi</taxon>
        <taxon>Dikarya</taxon>
        <taxon>Basidiomycota</taxon>
        <taxon>Agaricomycotina</taxon>
        <taxon>Agaricomycetes</taxon>
        <taxon>Agaricomycetidae</taxon>
        <taxon>Agaricales</taxon>
        <taxon>Agaricineae</taxon>
        <taxon>Agaricaceae</taxon>
        <taxon>Leucocoprinus</taxon>
    </lineage>
</organism>
<evidence type="ECO:0000313" key="3">
    <source>
        <dbReference type="EMBL" id="KAJ3566708.1"/>
    </source>
</evidence>
<sequence>MKSMYVLMHYWAQDITKGASPKDHWKRFYEAIDQQDEEFCKSLRDEISDLLLIVRTFIIVIQWLRDDDPQVTLLKATVILLNNSSTNPVNVDPDLGNLRPFELKVNQLWLLSMTLSLSAVVIGTICLQWISAFRHANDKYQAGAETLALPQVRYEGIWTWGVPHIAALLIISVQAALVFFTFGLMYLFWNVHRHAAEPVAIVGGIAMLAVCWTLGVPVILSAMCYLRLSMAHSLSQRHPFKNPWTWTTHHTCT</sequence>